<dbReference type="GO" id="GO:0032389">
    <property type="term" value="C:MutLalpha complex"/>
    <property type="evidence" value="ECO:0007669"/>
    <property type="project" value="TreeGrafter"/>
</dbReference>
<accession>A0A9D3MPW4</accession>
<keyword evidence="3" id="KW-0539">Nucleus</keyword>
<dbReference type="InterPro" id="IPR002099">
    <property type="entry name" value="MutL/Mlh/PMS"/>
</dbReference>
<feature type="compositionally biased region" description="Low complexity" evidence="4">
    <location>
        <begin position="452"/>
        <end position="464"/>
    </location>
</feature>
<dbReference type="Pfam" id="PF13589">
    <property type="entry name" value="HATPase_c_3"/>
    <property type="match status" value="1"/>
</dbReference>
<dbReference type="SUPFAM" id="SSF47095">
    <property type="entry name" value="HMG-box"/>
    <property type="match status" value="1"/>
</dbReference>
<dbReference type="GO" id="GO:0030983">
    <property type="term" value="F:mismatched DNA binding"/>
    <property type="evidence" value="ECO:0007669"/>
    <property type="project" value="InterPro"/>
</dbReference>
<dbReference type="Gene3D" id="3.30.230.10">
    <property type="match status" value="1"/>
</dbReference>
<comment type="similarity">
    <text evidence="1">Belongs to the DNA mismatch repair MutL/HexB family.</text>
</comment>
<feature type="compositionally biased region" description="Basic and acidic residues" evidence="4">
    <location>
        <begin position="630"/>
        <end position="658"/>
    </location>
</feature>
<dbReference type="SUPFAM" id="SSF54211">
    <property type="entry name" value="Ribosomal protein S5 domain 2-like"/>
    <property type="match status" value="1"/>
</dbReference>
<dbReference type="InterPro" id="IPR013507">
    <property type="entry name" value="DNA_mismatch_S5_2-like"/>
</dbReference>
<dbReference type="InterPro" id="IPR014721">
    <property type="entry name" value="Ribsml_uS5_D2-typ_fold_subgr"/>
</dbReference>
<dbReference type="Gene3D" id="3.30.565.10">
    <property type="entry name" value="Histidine kinase-like ATPase, C-terminal domain"/>
    <property type="match status" value="1"/>
</dbReference>
<dbReference type="Proteomes" id="UP001044222">
    <property type="component" value="Unassembled WGS sequence"/>
</dbReference>
<dbReference type="FunFam" id="1.10.30.10:FF:000026">
    <property type="entry name" value="PMS1 homolog 1, mismatch repair system component"/>
    <property type="match status" value="1"/>
</dbReference>
<dbReference type="InterPro" id="IPR020568">
    <property type="entry name" value="Ribosomal_Su5_D2-typ_SF"/>
</dbReference>
<dbReference type="PROSITE" id="PS50118">
    <property type="entry name" value="HMG_BOX_2"/>
    <property type="match status" value="1"/>
</dbReference>
<keyword evidence="7" id="KW-1185">Reference proteome</keyword>
<evidence type="ECO:0000259" key="5">
    <source>
        <dbReference type="PROSITE" id="PS50118"/>
    </source>
</evidence>
<dbReference type="GO" id="GO:0005524">
    <property type="term" value="F:ATP binding"/>
    <property type="evidence" value="ECO:0007669"/>
    <property type="project" value="InterPro"/>
</dbReference>
<evidence type="ECO:0000256" key="3">
    <source>
        <dbReference type="PROSITE-ProRule" id="PRU00267"/>
    </source>
</evidence>
<dbReference type="InterPro" id="IPR014762">
    <property type="entry name" value="DNA_mismatch_repair_CS"/>
</dbReference>
<dbReference type="FunFam" id="3.30.230.10:FF:000030">
    <property type="entry name" value="PMS1 homolog 1, mismatch repair system component"/>
    <property type="match status" value="1"/>
</dbReference>
<gene>
    <name evidence="6" type="ORF">ANANG_G00066680</name>
</gene>
<evidence type="ECO:0000256" key="2">
    <source>
        <dbReference type="ARBA" id="ARBA00022763"/>
    </source>
</evidence>
<dbReference type="EMBL" id="JAFIRN010000003">
    <property type="protein sequence ID" value="KAG5852827.1"/>
    <property type="molecule type" value="Genomic_DNA"/>
</dbReference>
<evidence type="ECO:0000313" key="7">
    <source>
        <dbReference type="Proteomes" id="UP001044222"/>
    </source>
</evidence>
<dbReference type="Pfam" id="PF01119">
    <property type="entry name" value="DNA_mis_repair"/>
    <property type="match status" value="1"/>
</dbReference>
<dbReference type="SMART" id="SM00398">
    <property type="entry name" value="HMG"/>
    <property type="match status" value="1"/>
</dbReference>
<dbReference type="NCBIfam" id="TIGR00585">
    <property type="entry name" value="mutl"/>
    <property type="match status" value="1"/>
</dbReference>
<dbReference type="GO" id="GO:0006298">
    <property type="term" value="P:mismatch repair"/>
    <property type="evidence" value="ECO:0007669"/>
    <property type="project" value="InterPro"/>
</dbReference>
<evidence type="ECO:0000313" key="6">
    <source>
        <dbReference type="EMBL" id="KAG5852827.1"/>
    </source>
</evidence>
<dbReference type="SMART" id="SM01340">
    <property type="entry name" value="DNA_mis_repair"/>
    <property type="match status" value="1"/>
</dbReference>
<dbReference type="PANTHER" id="PTHR10073:SF54">
    <property type="entry name" value="PMS1 PROTEIN HOMOLOG 1"/>
    <property type="match status" value="1"/>
</dbReference>
<dbReference type="CDD" id="cd16926">
    <property type="entry name" value="HATPase_MutL-MLH-PMS-like"/>
    <property type="match status" value="1"/>
</dbReference>
<feature type="domain" description="HMG box" evidence="5">
    <location>
        <begin position="586"/>
        <end position="654"/>
    </location>
</feature>
<feature type="region of interest" description="Disordered" evidence="4">
    <location>
        <begin position="377"/>
        <end position="464"/>
    </location>
</feature>
<dbReference type="InterPro" id="IPR036890">
    <property type="entry name" value="HATPase_C_sf"/>
</dbReference>
<feature type="compositionally biased region" description="Basic and acidic residues" evidence="4">
    <location>
        <begin position="532"/>
        <end position="545"/>
    </location>
</feature>
<dbReference type="InterPro" id="IPR009071">
    <property type="entry name" value="HMG_box_dom"/>
</dbReference>
<dbReference type="PROSITE" id="PS00058">
    <property type="entry name" value="DNA_MISMATCH_REPAIR_1"/>
    <property type="match status" value="1"/>
</dbReference>
<dbReference type="InterPro" id="IPR036910">
    <property type="entry name" value="HMG_box_dom_sf"/>
</dbReference>
<dbReference type="CDD" id="cd03485">
    <property type="entry name" value="MutL_Trans_hPMS_1_like"/>
    <property type="match status" value="1"/>
</dbReference>
<feature type="DNA-binding region" description="HMG box" evidence="3">
    <location>
        <begin position="586"/>
        <end position="654"/>
    </location>
</feature>
<dbReference type="GO" id="GO:0016887">
    <property type="term" value="F:ATP hydrolysis activity"/>
    <property type="evidence" value="ECO:0007669"/>
    <property type="project" value="InterPro"/>
</dbReference>
<evidence type="ECO:0000256" key="4">
    <source>
        <dbReference type="SAM" id="MobiDB-lite"/>
    </source>
</evidence>
<feature type="region of interest" description="Disordered" evidence="4">
    <location>
        <begin position="532"/>
        <end position="566"/>
    </location>
</feature>
<comment type="caution">
    <text evidence="6">The sequence shown here is derived from an EMBL/GenBank/DDBJ whole genome shotgun (WGS) entry which is preliminary data.</text>
</comment>
<dbReference type="PANTHER" id="PTHR10073">
    <property type="entry name" value="DNA MISMATCH REPAIR PROTEIN MLH, PMS, MUTL"/>
    <property type="match status" value="1"/>
</dbReference>
<keyword evidence="2" id="KW-0227">DNA damage</keyword>
<reference evidence="6" key="1">
    <citation type="submission" date="2021-01" db="EMBL/GenBank/DDBJ databases">
        <title>A chromosome-scale assembly of European eel, Anguilla anguilla.</title>
        <authorList>
            <person name="Henkel C."/>
            <person name="Jong-Raadsen S.A."/>
            <person name="Dufour S."/>
            <person name="Weltzien F.-A."/>
            <person name="Palstra A.P."/>
            <person name="Pelster B."/>
            <person name="Spaink H.P."/>
            <person name="Van Den Thillart G.E."/>
            <person name="Jansen H."/>
            <person name="Zahm M."/>
            <person name="Klopp C."/>
            <person name="Cedric C."/>
            <person name="Louis A."/>
            <person name="Berthelot C."/>
            <person name="Parey E."/>
            <person name="Roest Crollius H."/>
            <person name="Montfort J."/>
            <person name="Robinson-Rechavi M."/>
            <person name="Bucao C."/>
            <person name="Bouchez O."/>
            <person name="Gislard M."/>
            <person name="Lluch J."/>
            <person name="Milhes M."/>
            <person name="Lampietro C."/>
            <person name="Lopez Roques C."/>
            <person name="Donnadieu C."/>
            <person name="Braasch I."/>
            <person name="Desvignes T."/>
            <person name="Postlethwait J."/>
            <person name="Bobe J."/>
            <person name="Guiguen Y."/>
            <person name="Dirks R."/>
        </authorList>
    </citation>
    <scope>NUCLEOTIDE SEQUENCE</scope>
    <source>
        <strain evidence="6">Tag_6206</strain>
        <tissue evidence="6">Liver</tissue>
    </source>
</reference>
<dbReference type="Gene3D" id="1.10.30.10">
    <property type="entry name" value="High mobility group box domain"/>
    <property type="match status" value="1"/>
</dbReference>
<dbReference type="AlphaFoldDB" id="A0A9D3MPW4"/>
<proteinExistence type="inferred from homology"/>
<name>A0A9D3MPW4_ANGAN</name>
<dbReference type="CDD" id="cd21985">
    <property type="entry name" value="HMG-box_PMS1"/>
    <property type="match status" value="1"/>
</dbReference>
<dbReference type="Pfam" id="PF00505">
    <property type="entry name" value="HMG_box"/>
    <property type="match status" value="1"/>
</dbReference>
<organism evidence="6 7">
    <name type="scientific">Anguilla anguilla</name>
    <name type="common">European freshwater eel</name>
    <name type="synonym">Muraena anguilla</name>
    <dbReference type="NCBI Taxonomy" id="7936"/>
    <lineage>
        <taxon>Eukaryota</taxon>
        <taxon>Metazoa</taxon>
        <taxon>Chordata</taxon>
        <taxon>Craniata</taxon>
        <taxon>Vertebrata</taxon>
        <taxon>Euteleostomi</taxon>
        <taxon>Actinopterygii</taxon>
        <taxon>Neopterygii</taxon>
        <taxon>Teleostei</taxon>
        <taxon>Anguilliformes</taxon>
        <taxon>Anguillidae</taxon>
        <taxon>Anguilla</taxon>
    </lineage>
</organism>
<dbReference type="InterPro" id="IPR038973">
    <property type="entry name" value="MutL/Mlh/Pms-like"/>
</dbReference>
<protein>
    <recommendedName>
        <fullName evidence="5">HMG box domain-containing protein</fullName>
    </recommendedName>
</protein>
<sequence>MHSARKWRSVTDQQEYRISRQWTLNTVYFCSFKYPNVAEMKPLPPETIRLLSSSQVITSVLNVVKELLENSLDAGASSVDVKLENYGLDRIEVRDNGCGIKAADAPVMAARHYTSKISSHQDLEHLETYGFRGEALGSICAVSEVILTTKTAEEDISTQYTLDLTGKIISQKPSHHGQGTTVCVMKLFKNLPVRRQFYSNTKKCKEELKKVQDLLMAYAIIKPELRVTFTHNKALVWQKPRVSDHRRALLAALGTAPTANLLLLQHRHQQPQIAIDGYFPKPGSDVSIMSSSSSDRTFIFVNDRPVHHKDILKVVRQQYSSQCSGESTRYPTLMMSITIPASAVDVNLTPDKTQVMLQDKAAVLSAVEDMLISLYGPQTTSESAPPDDAAPPGSTNPSPQVSVVDEYRGTDPGSESVITQQRTALPEASSGAPSPERPDLSSATHSEPAAESSLNQSGNTSSSSSLEDWVVSLYEFDANPTLASEVLHGCAPGLTDQASPAGPGLLEDPGGDVTGISAESWSTGRAFRDVHTGEPLEPVKIHRSAEPFGETEMEPRKSPGKKTPSNAVTEKMTKLTAYDLISSRAVRQPMSASAIFQQEIRPTILLENPKASLKEVTLAMEEQWKNLKEEDRQKYEERAEKDANRYDLQSKRASERAGARPGGSPGEPERRLAALRGRLGLPPRESGPEAQALRLVQRLPSHGAWVVTRGGELSLFSPSRAEEALLFNQLLERNVLPTAPLETPILLTDGVLGGAEYTSTLCNMEKECPGTGGESYFSDPRLLSNGFQIRLSAGSPAAESRLEVTGIANCVPFLGVADLKEILTAVVDRNATSVRETRPLKVISYLQGEAVRRVRRLPLSLSAEEVRDTLSRMEQQLGDGCQTCIHGRPFFHHLIDIPKAEQDALQIMSNTR</sequence>
<evidence type="ECO:0000256" key="1">
    <source>
        <dbReference type="ARBA" id="ARBA00006082"/>
    </source>
</evidence>
<keyword evidence="3" id="KW-0238">DNA-binding</keyword>
<dbReference type="SUPFAM" id="SSF55874">
    <property type="entry name" value="ATPase domain of HSP90 chaperone/DNA topoisomerase II/histidine kinase"/>
    <property type="match status" value="1"/>
</dbReference>
<dbReference type="GO" id="GO:0140664">
    <property type="term" value="F:ATP-dependent DNA damage sensor activity"/>
    <property type="evidence" value="ECO:0007669"/>
    <property type="project" value="InterPro"/>
</dbReference>
<dbReference type="FunFam" id="3.30.565.10:FF:000017">
    <property type="entry name" value="PMS1 homolog 1, mismatch repair system component"/>
    <property type="match status" value="1"/>
</dbReference>
<feature type="region of interest" description="Disordered" evidence="4">
    <location>
        <begin position="630"/>
        <end position="670"/>
    </location>
</feature>